<dbReference type="EMBL" id="CP024899">
    <property type="protein sequence ID" value="ATX67482.1"/>
    <property type="molecule type" value="Genomic_DNA"/>
</dbReference>
<keyword evidence="3" id="KW-1185">Reference proteome</keyword>
<reference evidence="2 3" key="1">
    <citation type="submission" date="2017-11" db="EMBL/GenBank/DDBJ databases">
        <title>Revised Sequence and Annotation of the Rhodobaca barguzinensis strain alga05 Genome.</title>
        <authorList>
            <person name="Kopejtka K."/>
            <person name="Tomasch J.M."/>
            <person name="Bunk B."/>
            <person name="Koblizek M."/>
        </authorList>
    </citation>
    <scope>NUCLEOTIDE SEQUENCE [LARGE SCALE GENOMIC DNA]</scope>
    <source>
        <strain evidence="3">alga05</strain>
    </source>
</reference>
<accession>A0A2K8KDF0</accession>
<dbReference type="InterPro" id="IPR015942">
    <property type="entry name" value="Asp/Glu/hydantoin_racemase"/>
</dbReference>
<organism evidence="2 3">
    <name type="scientific">Roseinatronobacter bogoriensis subsp. barguzinensis</name>
    <dbReference type="NCBI Taxonomy" id="441209"/>
    <lineage>
        <taxon>Bacteria</taxon>
        <taxon>Pseudomonadati</taxon>
        <taxon>Pseudomonadota</taxon>
        <taxon>Alphaproteobacteria</taxon>
        <taxon>Rhodobacterales</taxon>
        <taxon>Paracoccaceae</taxon>
        <taxon>Roseinatronobacter</taxon>
    </lineage>
</organism>
<evidence type="ECO:0000256" key="1">
    <source>
        <dbReference type="ARBA" id="ARBA00038414"/>
    </source>
</evidence>
<dbReference type="AlphaFoldDB" id="A0A2K8KDF0"/>
<dbReference type="KEGG" id="rbg:BG454_18055"/>
<name>A0A2K8KDF0_9RHOB</name>
<dbReference type="Proteomes" id="UP000228948">
    <property type="component" value="Chromosome"/>
</dbReference>
<evidence type="ECO:0000313" key="2">
    <source>
        <dbReference type="EMBL" id="ATX67482.1"/>
    </source>
</evidence>
<dbReference type="InterPro" id="IPR052186">
    <property type="entry name" value="Hydantoin_racemase-like"/>
</dbReference>
<dbReference type="PANTHER" id="PTHR28047:SF5">
    <property type="entry name" value="PROTEIN DCG1"/>
    <property type="match status" value="1"/>
</dbReference>
<proteinExistence type="inferred from homology"/>
<dbReference type="Gene3D" id="3.40.50.12500">
    <property type="match status" value="1"/>
</dbReference>
<dbReference type="GO" id="GO:0047661">
    <property type="term" value="F:amino-acid racemase activity"/>
    <property type="evidence" value="ECO:0007669"/>
    <property type="project" value="InterPro"/>
</dbReference>
<dbReference type="STRING" id="441209.GCA_001870665_03409"/>
<protein>
    <submittedName>
        <fullName evidence="2">Asp/Glu/hydantoin racemase</fullName>
    </submittedName>
</protein>
<dbReference type="PANTHER" id="PTHR28047">
    <property type="entry name" value="PROTEIN DCG1"/>
    <property type="match status" value="1"/>
</dbReference>
<comment type="similarity">
    <text evidence="1">Belongs to the HyuE racemase family.</text>
</comment>
<gene>
    <name evidence="2" type="ORF">BG454_18055</name>
</gene>
<dbReference type="Pfam" id="PF01177">
    <property type="entry name" value="Asp_Glu_race"/>
    <property type="match status" value="1"/>
</dbReference>
<evidence type="ECO:0000313" key="3">
    <source>
        <dbReference type="Proteomes" id="UP000228948"/>
    </source>
</evidence>
<dbReference type="RefSeq" id="WP_071482388.1">
    <property type="nucleotide sequence ID" value="NZ_CP024899.1"/>
</dbReference>
<dbReference type="InterPro" id="IPR053714">
    <property type="entry name" value="Iso_Racemase_Enz_sf"/>
</dbReference>
<dbReference type="OrthoDB" id="9791723at2"/>
<sequence>MLIHVINPNASREMTEQIAIAAREGAGPNSRIEVSGGQATPVSIEGYADEALAVPAMLNAIHAVDQRGAAAHVIACFDDPGLSAAREVAGAPVVGTCQAAVQFAMTVAVRFSVVTTLPRSVPIIEDLVSAYGAGRHCRGVHAVNLPVLAFETDEGTARAKLLHAVRAAQKADNVDAVVLGCAGMTSLTRWLSAECGIPVIDGVTAAVRMAEALAASGYRTSKTGGYATPIQKAGGFERMAS</sequence>